<sequence>MLNQNFIVLASILILATSCKKNSTENNTSDTIDPSDLPGGKTTWWQPSAGVTFDWQLDDVSASDSFSGSVVDVDAFTTSAETVAGLHAQGKKVVAYLSVGTFEDDRPDGALLPKEVIGKTYDEWPHEKWIDIRQIEKLKPWLNSRFNMILKKGFDAVEPDNLDSYSNNTGFNLSVADTRKYLDYLITLAHTNGLGIGQKNVPELTGEFAAKFDWILTEDAFKQGWQNDVKPYIQQKKPVFAVEYTDETLENTFNNQYCPVANSLGYTLILKKRDLDAWVHKCP</sequence>
<evidence type="ECO:0000313" key="3">
    <source>
        <dbReference type="Proteomes" id="UP001501436"/>
    </source>
</evidence>
<name>A0ABP9FQ22_9SPHI</name>
<dbReference type="InterPro" id="IPR013785">
    <property type="entry name" value="Aldolase_TIM"/>
</dbReference>
<reference evidence="3" key="1">
    <citation type="journal article" date="2019" name="Int. J. Syst. Evol. Microbiol.">
        <title>The Global Catalogue of Microorganisms (GCM) 10K type strain sequencing project: providing services to taxonomists for standard genome sequencing and annotation.</title>
        <authorList>
            <consortium name="The Broad Institute Genomics Platform"/>
            <consortium name="The Broad Institute Genome Sequencing Center for Infectious Disease"/>
            <person name="Wu L."/>
            <person name="Ma J."/>
        </authorList>
    </citation>
    <scope>NUCLEOTIDE SEQUENCE [LARGE SCALE GENOMIC DNA]</scope>
    <source>
        <strain evidence="3">JCM 18283</strain>
    </source>
</reference>
<dbReference type="PANTHER" id="PTHR35273:SF2">
    <property type="entry name" value="ALPHA-GALACTOSIDASE"/>
    <property type="match status" value="1"/>
</dbReference>
<evidence type="ECO:0000259" key="1">
    <source>
        <dbReference type="Pfam" id="PF03537"/>
    </source>
</evidence>
<proteinExistence type="predicted"/>
<dbReference type="PANTHER" id="PTHR35273">
    <property type="entry name" value="ALPHA-1,4 POLYGALACTOSAMINIDASE, PUTATIVE (AFU_ORTHOLOGUE AFUA_3G07890)-RELATED"/>
    <property type="match status" value="1"/>
</dbReference>
<feature type="domain" description="Glycoside-hydrolase family GH114 TIM-barrel" evidence="1">
    <location>
        <begin position="52"/>
        <end position="278"/>
    </location>
</feature>
<dbReference type="Proteomes" id="UP001501436">
    <property type="component" value="Unassembled WGS sequence"/>
</dbReference>
<organism evidence="2 3">
    <name type="scientific">Mucilaginibacter defluvii</name>
    <dbReference type="NCBI Taxonomy" id="1196019"/>
    <lineage>
        <taxon>Bacteria</taxon>
        <taxon>Pseudomonadati</taxon>
        <taxon>Bacteroidota</taxon>
        <taxon>Sphingobacteriia</taxon>
        <taxon>Sphingobacteriales</taxon>
        <taxon>Sphingobacteriaceae</taxon>
        <taxon>Mucilaginibacter</taxon>
    </lineage>
</organism>
<dbReference type="InterPro" id="IPR004352">
    <property type="entry name" value="GH114_TIM-barrel"/>
</dbReference>
<dbReference type="SUPFAM" id="SSF51445">
    <property type="entry name" value="(Trans)glycosidases"/>
    <property type="match status" value="1"/>
</dbReference>
<evidence type="ECO:0000313" key="2">
    <source>
        <dbReference type="EMBL" id="GAA4912076.1"/>
    </source>
</evidence>
<dbReference type="Pfam" id="PF03537">
    <property type="entry name" value="Glyco_hydro_114"/>
    <property type="match status" value="1"/>
</dbReference>
<dbReference type="InterPro" id="IPR017853">
    <property type="entry name" value="GH"/>
</dbReference>
<keyword evidence="3" id="KW-1185">Reference proteome</keyword>
<protein>
    <submittedName>
        <fullName evidence="2">Endo alpha-1,4 polygalactosaminidase</fullName>
    </submittedName>
</protein>
<dbReference type="Gene3D" id="3.20.20.70">
    <property type="entry name" value="Aldolase class I"/>
    <property type="match status" value="1"/>
</dbReference>
<gene>
    <name evidence="2" type="ORF">GCM10023313_13870</name>
</gene>
<comment type="caution">
    <text evidence="2">The sequence shown here is derived from an EMBL/GenBank/DDBJ whole genome shotgun (WGS) entry which is preliminary data.</text>
</comment>
<dbReference type="EMBL" id="BAABJI010000002">
    <property type="protein sequence ID" value="GAA4912076.1"/>
    <property type="molecule type" value="Genomic_DNA"/>
</dbReference>
<dbReference type="RefSeq" id="WP_345330255.1">
    <property type="nucleotide sequence ID" value="NZ_BAABJI010000002.1"/>
</dbReference>
<accession>A0ABP9FQ22</accession>